<dbReference type="RefSeq" id="WP_066886869.1">
    <property type="nucleotide sequence ID" value="NZ_CP065728.1"/>
</dbReference>
<dbReference type="EMBL" id="CP065728">
    <property type="protein sequence ID" value="QPT44963.1"/>
    <property type="molecule type" value="Genomic_DNA"/>
</dbReference>
<protein>
    <submittedName>
        <fullName evidence="1">Uncharacterized protein</fullName>
    </submittedName>
</protein>
<dbReference type="EMBL" id="LXTW01000035">
    <property type="protein sequence ID" value="OBX82838.1"/>
    <property type="molecule type" value="Genomic_DNA"/>
</dbReference>
<evidence type="ECO:0000313" key="1">
    <source>
        <dbReference type="EMBL" id="OBX50065.1"/>
    </source>
</evidence>
<accession>A0A1B8PJ03</accession>
<evidence type="ECO:0000313" key="5">
    <source>
        <dbReference type="Proteomes" id="UP000092671"/>
    </source>
</evidence>
<evidence type="ECO:0000313" key="4">
    <source>
        <dbReference type="Proteomes" id="UP000092575"/>
    </source>
</evidence>
<keyword evidence="6" id="KW-1185">Reference proteome</keyword>
<dbReference type="STRING" id="478.A7456_06850"/>
<dbReference type="OrthoDB" id="6649896at2"/>
<evidence type="ECO:0000313" key="6">
    <source>
        <dbReference type="Proteomes" id="UP000594834"/>
    </source>
</evidence>
<reference evidence="1 5" key="2">
    <citation type="submission" date="2016-06" db="EMBL/GenBank/DDBJ databases">
        <title>Draft genome of Moraxella nonliquefaciens CCUG 60284.</title>
        <authorList>
            <person name="Salva-Serra F."/>
            <person name="Engstrom-Jakobsson H."/>
            <person name="Thorell K."/>
            <person name="Gonzales-Siles L."/>
            <person name="Karlsson R."/>
            <person name="Boulund F."/>
            <person name="Engstrand L."/>
            <person name="Kristiansson E."/>
            <person name="Moore E."/>
        </authorList>
    </citation>
    <scope>NUCLEOTIDE SEQUENCE [LARGE SCALE GENOMIC DNA]</scope>
    <source>
        <strain evidence="1 5">CCUG 60284</strain>
    </source>
</reference>
<dbReference type="EMBL" id="LZDN01000020">
    <property type="protein sequence ID" value="OBX50065.1"/>
    <property type="molecule type" value="Genomic_DNA"/>
</dbReference>
<evidence type="ECO:0000313" key="2">
    <source>
        <dbReference type="EMBL" id="OBX82838.1"/>
    </source>
</evidence>
<dbReference type="Proteomes" id="UP000594834">
    <property type="component" value="Chromosome"/>
</dbReference>
<evidence type="ECO:0000313" key="3">
    <source>
        <dbReference type="EMBL" id="QPT44963.1"/>
    </source>
</evidence>
<dbReference type="Proteomes" id="UP000092671">
    <property type="component" value="Unassembled WGS sequence"/>
</dbReference>
<reference evidence="2 4" key="1">
    <citation type="submission" date="2016-05" db="EMBL/GenBank/DDBJ databases">
        <title>Draft genome sequence of Moraxella nonliquefaciens CCUG 348T.</title>
        <authorList>
            <person name="Salva-Serra F."/>
            <person name="Engstrom-Jakobsson H."/>
            <person name="Thorell K."/>
            <person name="Gonzales-Siles L."/>
            <person name="Karlsson R."/>
            <person name="Boulund F."/>
            <person name="Engstrand L."/>
            <person name="Kristiansson E."/>
            <person name="Moore E."/>
        </authorList>
    </citation>
    <scope>NUCLEOTIDE SEQUENCE [LARGE SCALE GENOMIC DNA]</scope>
    <source>
        <strain evidence="2 4">CCUG 348</strain>
    </source>
</reference>
<gene>
    <name evidence="2" type="ORF">A7456_06850</name>
    <name evidence="1" type="ORF">A9Z60_09950</name>
    <name evidence="3" type="ORF">I6G26_02755</name>
</gene>
<sequence length="84" mass="9065">MDIFDNDSEVLQIGALTIENGMDAIVISGDVEISKTQEGRVQAQALFDFAQALCGAFDEPDSQDLPATAVTEPSKVMMINNPFE</sequence>
<dbReference type="AlphaFoldDB" id="A0A1B8PJ03"/>
<reference evidence="3 6" key="3">
    <citation type="submission" date="2020-12" db="EMBL/GenBank/DDBJ databases">
        <title>FDA dAtabase for Regulatory Grade micrObial Sequences (FDA-ARGOS): Supporting development and validation of Infectious Disease Dx tests.</title>
        <authorList>
            <person name="Sproer C."/>
            <person name="Gronow S."/>
            <person name="Severitt S."/>
            <person name="Schroder I."/>
            <person name="Tallon L."/>
            <person name="Sadzewicz L."/>
            <person name="Zhao X."/>
            <person name="Boylan J."/>
            <person name="Ott S."/>
            <person name="Bowen H."/>
            <person name="Vavikolanu K."/>
            <person name="Mehta A."/>
            <person name="Aluvathingal J."/>
            <person name="Nadendla S."/>
            <person name="Lowell S."/>
            <person name="Myers T."/>
            <person name="Yan Y."/>
            <person name="Sichtig H."/>
        </authorList>
    </citation>
    <scope>NUCLEOTIDE SEQUENCE [LARGE SCALE GENOMIC DNA]</scope>
    <source>
        <strain evidence="3 6">FDAARGOS_869</strain>
    </source>
</reference>
<name>A0A1B8PJ03_MORNO</name>
<dbReference type="Proteomes" id="UP000092575">
    <property type="component" value="Unassembled WGS sequence"/>
</dbReference>
<proteinExistence type="predicted"/>
<organism evidence="1 5">
    <name type="scientific">Moraxella nonliquefaciens</name>
    <dbReference type="NCBI Taxonomy" id="478"/>
    <lineage>
        <taxon>Bacteria</taxon>
        <taxon>Pseudomonadati</taxon>
        <taxon>Pseudomonadota</taxon>
        <taxon>Gammaproteobacteria</taxon>
        <taxon>Moraxellales</taxon>
        <taxon>Moraxellaceae</taxon>
        <taxon>Moraxella</taxon>
    </lineage>
</organism>